<comment type="caution">
    <text evidence="7">The sequence shown here is derived from an EMBL/GenBank/DDBJ whole genome shotgun (WGS) entry which is preliminary data.</text>
</comment>
<comment type="similarity">
    <text evidence="1">Belongs to the paxM FAD-dependent monooxygenase family.</text>
</comment>
<dbReference type="InterPro" id="IPR036188">
    <property type="entry name" value="FAD/NAD-bd_sf"/>
</dbReference>
<feature type="transmembrane region" description="Helical" evidence="5">
    <location>
        <begin position="12"/>
        <end position="33"/>
    </location>
</feature>
<keyword evidence="5" id="KW-1133">Transmembrane helix</keyword>
<dbReference type="SUPFAM" id="SSF51905">
    <property type="entry name" value="FAD/NAD(P)-binding domain"/>
    <property type="match status" value="1"/>
</dbReference>
<dbReference type="Gene3D" id="3.50.50.60">
    <property type="entry name" value="FAD/NAD(P)-binding domain"/>
    <property type="match status" value="2"/>
</dbReference>
<dbReference type="Pfam" id="PF01494">
    <property type="entry name" value="FAD_binding_3"/>
    <property type="match status" value="1"/>
</dbReference>
<keyword evidence="5" id="KW-0812">Transmembrane</keyword>
<organism evidence="7 8">
    <name type="scientific">Cryphonectria parasitica (strain ATCC 38755 / EP155)</name>
    <dbReference type="NCBI Taxonomy" id="660469"/>
    <lineage>
        <taxon>Eukaryota</taxon>
        <taxon>Fungi</taxon>
        <taxon>Dikarya</taxon>
        <taxon>Ascomycota</taxon>
        <taxon>Pezizomycotina</taxon>
        <taxon>Sordariomycetes</taxon>
        <taxon>Sordariomycetidae</taxon>
        <taxon>Diaporthales</taxon>
        <taxon>Cryphonectriaceae</taxon>
        <taxon>Cryphonectria-Endothia species complex</taxon>
        <taxon>Cryphonectria</taxon>
    </lineage>
</organism>
<evidence type="ECO:0000256" key="4">
    <source>
        <dbReference type="ARBA" id="ARBA00023002"/>
    </source>
</evidence>
<evidence type="ECO:0000256" key="5">
    <source>
        <dbReference type="SAM" id="Phobius"/>
    </source>
</evidence>
<dbReference type="Proteomes" id="UP000803844">
    <property type="component" value="Unassembled WGS sequence"/>
</dbReference>
<reference evidence="7" key="1">
    <citation type="journal article" date="2020" name="Phytopathology">
        <title>Genome sequence of the chestnut blight fungus Cryphonectria parasitica EP155: A fundamental resource for an archetypical invasive plant pathogen.</title>
        <authorList>
            <person name="Crouch J.A."/>
            <person name="Dawe A."/>
            <person name="Aerts A."/>
            <person name="Barry K."/>
            <person name="Churchill A.C.L."/>
            <person name="Grimwood J."/>
            <person name="Hillman B."/>
            <person name="Milgroom M.G."/>
            <person name="Pangilinan J."/>
            <person name="Smith M."/>
            <person name="Salamov A."/>
            <person name="Schmutz J."/>
            <person name="Yadav J."/>
            <person name="Grigoriev I.V."/>
            <person name="Nuss D."/>
        </authorList>
    </citation>
    <scope>NUCLEOTIDE SEQUENCE</scope>
    <source>
        <strain evidence="7">EP155</strain>
    </source>
</reference>
<evidence type="ECO:0000259" key="6">
    <source>
        <dbReference type="Pfam" id="PF01494"/>
    </source>
</evidence>
<sequence>MTSDATSRNKTQLTVAIVGGGITGLSLAVGLLYRNVNVTIYERASGIREIGAGIGFTPNAERAMKILEPRVLQHFRQIAVQNGDDWFRYVNGLSSGNGEGSRQHQDVMFKIHLGERGFEGCRRSDFVKGLVDMLPPEMIKFGRDLASLKDEPVGAGKVRLCFRDGSVADADVGQYEASYTHKFAFRGLVPMDIARATLGEDKTTTRIMYLGPDAHTLTFPVADGKILNVVSFVTDPEPWDSGADGERFVKPAHRDEAIQAFSGFTSDVRNLMSLLPKDLEKWAIFDMYENPVPTYSTGHVCLAGDAAHASSPHHGAGAGCGIEDALLLAEILAMSASRSVGRDSTSGGIVGALAVYNDARYQRSQWIVQTSRQVGEMYEWQHPEIGRDKEKFGKDFEWRCRTIWNFDIDRMVASALEMLDNKLERLSIS</sequence>
<keyword evidence="5" id="KW-0472">Membrane</keyword>
<keyword evidence="8" id="KW-1185">Reference proteome</keyword>
<evidence type="ECO:0000313" key="7">
    <source>
        <dbReference type="EMBL" id="KAF3766612.1"/>
    </source>
</evidence>
<dbReference type="SUPFAM" id="SSF54373">
    <property type="entry name" value="FAD-linked reductases, C-terminal domain"/>
    <property type="match status" value="1"/>
</dbReference>
<dbReference type="InterPro" id="IPR051104">
    <property type="entry name" value="FAD_monoxygenase"/>
</dbReference>
<keyword evidence="2" id="KW-0285">Flavoprotein</keyword>
<evidence type="ECO:0000256" key="2">
    <source>
        <dbReference type="ARBA" id="ARBA00022630"/>
    </source>
</evidence>
<dbReference type="EMBL" id="MU032347">
    <property type="protein sequence ID" value="KAF3766612.1"/>
    <property type="molecule type" value="Genomic_DNA"/>
</dbReference>
<dbReference type="AlphaFoldDB" id="A0A9P4Y464"/>
<dbReference type="GO" id="GO:0044550">
    <property type="term" value="P:secondary metabolite biosynthetic process"/>
    <property type="evidence" value="ECO:0007669"/>
    <property type="project" value="TreeGrafter"/>
</dbReference>
<dbReference type="InterPro" id="IPR002938">
    <property type="entry name" value="FAD-bd"/>
</dbReference>
<evidence type="ECO:0000313" key="8">
    <source>
        <dbReference type="Proteomes" id="UP000803844"/>
    </source>
</evidence>
<protein>
    <submittedName>
        <fullName evidence="7">Salicylate hydroxylase</fullName>
    </submittedName>
</protein>
<gene>
    <name evidence="7" type="ORF">M406DRAFT_339771</name>
</gene>
<name>A0A9P4Y464_CRYP1</name>
<keyword evidence="4" id="KW-0560">Oxidoreductase</keyword>
<dbReference type="RefSeq" id="XP_040777573.1">
    <property type="nucleotide sequence ID" value="XM_040921484.1"/>
</dbReference>
<dbReference type="PANTHER" id="PTHR46720">
    <property type="entry name" value="HYDROXYLASE, PUTATIVE (AFU_ORTHOLOGUE AFUA_3G01460)-RELATED"/>
    <property type="match status" value="1"/>
</dbReference>
<evidence type="ECO:0000256" key="1">
    <source>
        <dbReference type="ARBA" id="ARBA00007992"/>
    </source>
</evidence>
<proteinExistence type="inferred from homology"/>
<dbReference type="PANTHER" id="PTHR46720:SF3">
    <property type="entry name" value="FAD-BINDING DOMAIN-CONTAINING PROTEIN-RELATED"/>
    <property type="match status" value="1"/>
</dbReference>
<dbReference type="GO" id="GO:0016491">
    <property type="term" value="F:oxidoreductase activity"/>
    <property type="evidence" value="ECO:0007669"/>
    <property type="project" value="UniProtKB-KW"/>
</dbReference>
<dbReference type="GeneID" id="63838613"/>
<feature type="domain" description="FAD-binding" evidence="6">
    <location>
        <begin position="275"/>
        <end position="335"/>
    </location>
</feature>
<dbReference type="OrthoDB" id="417877at2759"/>
<keyword evidence="3" id="KW-0274">FAD</keyword>
<dbReference type="PRINTS" id="PR00420">
    <property type="entry name" value="RNGMNOXGNASE"/>
</dbReference>
<evidence type="ECO:0000256" key="3">
    <source>
        <dbReference type="ARBA" id="ARBA00022827"/>
    </source>
</evidence>
<accession>A0A9P4Y464</accession>
<dbReference type="GO" id="GO:0071949">
    <property type="term" value="F:FAD binding"/>
    <property type="evidence" value="ECO:0007669"/>
    <property type="project" value="InterPro"/>
</dbReference>